<dbReference type="AlphaFoldDB" id="A0A4V2M0A1"/>
<evidence type="ECO:0000256" key="4">
    <source>
        <dbReference type="PROSITE-ProRule" id="PRU01248"/>
    </source>
</evidence>
<dbReference type="InterPro" id="IPR044068">
    <property type="entry name" value="CB"/>
</dbReference>
<dbReference type="InterPro" id="IPR002104">
    <property type="entry name" value="Integrase_catalytic"/>
</dbReference>
<dbReference type="InterPro" id="IPR013762">
    <property type="entry name" value="Integrase-like_cat_sf"/>
</dbReference>
<evidence type="ECO:0000256" key="1">
    <source>
        <dbReference type="ARBA" id="ARBA00008857"/>
    </source>
</evidence>
<dbReference type="GO" id="GO:0015074">
    <property type="term" value="P:DNA integration"/>
    <property type="evidence" value="ECO:0007669"/>
    <property type="project" value="InterPro"/>
</dbReference>
<sequence>MSVQRRLTKSGEVRYKARVKWHGREVASLTFERRKDAVNWEREQTRKLRLGVWIDPKRGQVPLSEVVDDWLKSRQSKKRRTREADEADWRLHIKPRFGNLPIASITSGEVSSWLGDMIKKGGSASSVTRYLNTLRSILNYAVADSRISVNVAAAVEVPSGGQSKREGMYLTVRQLEDLAAACHGPYAELVLVLGMGGLRWGELAGLQVGDLVHVPGRGLRLQRAVLASGAGGELFTDSLKNKRARTVPLISDVVPIVDRWATGKDHSDWLFSAPRGGPLSEGNWKRSVRWTAATRAIGVPGFRVHDLRHTAASIWLAAGADPKVVQRILGHATAAMTMDLYGHLLDDSLWDAAQKVTDHTGGLSGASNGSAAETTEPPGEETAL</sequence>
<evidence type="ECO:0000259" key="7">
    <source>
        <dbReference type="PROSITE" id="PS51900"/>
    </source>
</evidence>
<dbReference type="InterPro" id="IPR050090">
    <property type="entry name" value="Tyrosine_recombinase_XerCD"/>
</dbReference>
<comment type="similarity">
    <text evidence="1">Belongs to the 'phage' integrase family.</text>
</comment>
<evidence type="ECO:0000256" key="5">
    <source>
        <dbReference type="SAM" id="MobiDB-lite"/>
    </source>
</evidence>
<name>A0A4V2M0A1_9ACTN</name>
<gene>
    <name evidence="8" type="ORF">E0H45_08310</name>
</gene>
<evidence type="ECO:0000313" key="9">
    <source>
        <dbReference type="Proteomes" id="UP000292346"/>
    </source>
</evidence>
<dbReference type="OrthoDB" id="1822491at2"/>
<dbReference type="Gene3D" id="1.10.443.10">
    <property type="entry name" value="Intergrase catalytic core"/>
    <property type="match status" value="1"/>
</dbReference>
<dbReference type="Pfam" id="PF00589">
    <property type="entry name" value="Phage_integrase"/>
    <property type="match status" value="1"/>
</dbReference>
<feature type="compositionally biased region" description="Low complexity" evidence="5">
    <location>
        <begin position="365"/>
        <end position="384"/>
    </location>
</feature>
<feature type="domain" description="Core-binding (CB)" evidence="7">
    <location>
        <begin position="61"/>
        <end position="142"/>
    </location>
</feature>
<dbReference type="CDD" id="cd01189">
    <property type="entry name" value="INT_ICEBs1_C_like"/>
    <property type="match status" value="1"/>
</dbReference>
<dbReference type="EMBL" id="SJJZ01000001">
    <property type="protein sequence ID" value="TCC11276.1"/>
    <property type="molecule type" value="Genomic_DNA"/>
</dbReference>
<dbReference type="Pfam" id="PF22022">
    <property type="entry name" value="Phage_int_M"/>
    <property type="match status" value="1"/>
</dbReference>
<dbReference type="Proteomes" id="UP000292346">
    <property type="component" value="Unassembled WGS sequence"/>
</dbReference>
<evidence type="ECO:0000313" key="8">
    <source>
        <dbReference type="EMBL" id="TCC11276.1"/>
    </source>
</evidence>
<dbReference type="Gene3D" id="1.10.150.130">
    <property type="match status" value="1"/>
</dbReference>
<keyword evidence="9" id="KW-1185">Reference proteome</keyword>
<dbReference type="SUPFAM" id="SSF56349">
    <property type="entry name" value="DNA breaking-rejoining enzymes"/>
    <property type="match status" value="1"/>
</dbReference>
<keyword evidence="2 4" id="KW-0238">DNA-binding</keyword>
<dbReference type="GO" id="GO:0006310">
    <property type="term" value="P:DNA recombination"/>
    <property type="evidence" value="ECO:0007669"/>
    <property type="project" value="UniProtKB-KW"/>
</dbReference>
<feature type="domain" description="Tyr recombinase" evidence="6">
    <location>
        <begin position="165"/>
        <end position="354"/>
    </location>
</feature>
<proteinExistence type="inferred from homology"/>
<protein>
    <submittedName>
        <fullName evidence="8">Site-specific integrase</fullName>
    </submittedName>
</protein>
<evidence type="ECO:0000256" key="2">
    <source>
        <dbReference type="ARBA" id="ARBA00023125"/>
    </source>
</evidence>
<dbReference type="PROSITE" id="PS51900">
    <property type="entry name" value="CB"/>
    <property type="match status" value="1"/>
</dbReference>
<feature type="region of interest" description="Disordered" evidence="5">
    <location>
        <begin position="360"/>
        <end position="384"/>
    </location>
</feature>
<evidence type="ECO:0000256" key="3">
    <source>
        <dbReference type="ARBA" id="ARBA00023172"/>
    </source>
</evidence>
<reference evidence="8 9" key="1">
    <citation type="submission" date="2019-02" db="EMBL/GenBank/DDBJ databases">
        <title>Kribbella capetownensis sp. nov. and Kribbella speibonae sp. nov., isolated from soil.</title>
        <authorList>
            <person name="Curtis S.M."/>
            <person name="Norton I."/>
            <person name="Everest G.J."/>
            <person name="Meyers P.R."/>
        </authorList>
    </citation>
    <scope>NUCLEOTIDE SEQUENCE [LARGE SCALE GENOMIC DNA]</scope>
    <source>
        <strain evidence="8 9">KCTC 29219</strain>
    </source>
</reference>
<dbReference type="PANTHER" id="PTHR30349">
    <property type="entry name" value="PHAGE INTEGRASE-RELATED"/>
    <property type="match status" value="1"/>
</dbReference>
<organism evidence="8 9">
    <name type="scientific">Kribbella soli</name>
    <dbReference type="NCBI Taxonomy" id="1124743"/>
    <lineage>
        <taxon>Bacteria</taxon>
        <taxon>Bacillati</taxon>
        <taxon>Actinomycetota</taxon>
        <taxon>Actinomycetes</taxon>
        <taxon>Propionibacteriales</taxon>
        <taxon>Kribbellaceae</taxon>
        <taxon>Kribbella</taxon>
    </lineage>
</organism>
<dbReference type="InterPro" id="IPR011010">
    <property type="entry name" value="DNA_brk_join_enz"/>
</dbReference>
<accession>A0A4V2M0A1</accession>
<dbReference type="InterPro" id="IPR010998">
    <property type="entry name" value="Integrase_recombinase_N"/>
</dbReference>
<keyword evidence="3" id="KW-0233">DNA recombination</keyword>
<dbReference type="PROSITE" id="PS51898">
    <property type="entry name" value="TYR_RECOMBINASE"/>
    <property type="match status" value="1"/>
</dbReference>
<dbReference type="GO" id="GO:0003677">
    <property type="term" value="F:DNA binding"/>
    <property type="evidence" value="ECO:0007669"/>
    <property type="project" value="UniProtKB-UniRule"/>
</dbReference>
<dbReference type="PANTHER" id="PTHR30349:SF64">
    <property type="entry name" value="PROPHAGE INTEGRASE INTD-RELATED"/>
    <property type="match status" value="1"/>
</dbReference>
<comment type="caution">
    <text evidence="8">The sequence shown here is derived from an EMBL/GenBank/DDBJ whole genome shotgun (WGS) entry which is preliminary data.</text>
</comment>
<dbReference type="InterPro" id="IPR053876">
    <property type="entry name" value="Phage_int_M"/>
</dbReference>
<evidence type="ECO:0000259" key="6">
    <source>
        <dbReference type="PROSITE" id="PS51898"/>
    </source>
</evidence>
<dbReference type="RefSeq" id="WP_131335768.1">
    <property type="nucleotide sequence ID" value="NZ_SJJZ01000001.1"/>
</dbReference>